<keyword evidence="1 6" id="KW-0645">Protease</keyword>
<organism evidence="10 11">
    <name type="scientific">Serendipita indica (strain DSM 11827)</name>
    <name type="common">Root endophyte fungus</name>
    <name type="synonym">Piriformospora indica</name>
    <dbReference type="NCBI Taxonomy" id="1109443"/>
    <lineage>
        <taxon>Eukaryota</taxon>
        <taxon>Fungi</taxon>
        <taxon>Dikarya</taxon>
        <taxon>Basidiomycota</taxon>
        <taxon>Agaricomycotina</taxon>
        <taxon>Agaricomycetes</taxon>
        <taxon>Sebacinales</taxon>
        <taxon>Serendipitaceae</taxon>
        <taxon>Serendipita</taxon>
    </lineage>
</organism>
<dbReference type="Proteomes" id="UP000007148">
    <property type="component" value="Unassembled WGS sequence"/>
</dbReference>
<keyword evidence="8" id="KW-0472">Membrane</keyword>
<keyword evidence="3 6" id="KW-0378">Hydrolase</keyword>
<dbReference type="CDD" id="cd07331">
    <property type="entry name" value="M48C_Oma1_like"/>
    <property type="match status" value="1"/>
</dbReference>
<protein>
    <recommendedName>
        <fullName evidence="9">Peptidase M48 domain-containing protein</fullName>
    </recommendedName>
</protein>
<dbReference type="FunCoup" id="G4T8E1">
    <property type="interactions" value="110"/>
</dbReference>
<evidence type="ECO:0000256" key="7">
    <source>
        <dbReference type="SAM" id="MobiDB-lite"/>
    </source>
</evidence>
<keyword evidence="11" id="KW-1185">Reference proteome</keyword>
<evidence type="ECO:0000256" key="5">
    <source>
        <dbReference type="ARBA" id="ARBA00023049"/>
    </source>
</evidence>
<dbReference type="PANTHER" id="PTHR22726">
    <property type="entry name" value="METALLOENDOPEPTIDASE OMA1"/>
    <property type="match status" value="1"/>
</dbReference>
<dbReference type="GO" id="GO:0004222">
    <property type="term" value="F:metalloendopeptidase activity"/>
    <property type="evidence" value="ECO:0007669"/>
    <property type="project" value="InterPro"/>
</dbReference>
<dbReference type="InParanoid" id="G4T8E1"/>
<evidence type="ECO:0000313" key="10">
    <source>
        <dbReference type="EMBL" id="CCA67601.1"/>
    </source>
</evidence>
<feature type="compositionally biased region" description="Low complexity" evidence="7">
    <location>
        <begin position="366"/>
        <end position="392"/>
    </location>
</feature>
<dbReference type="STRING" id="1109443.G4T8E1"/>
<dbReference type="GO" id="GO:0034982">
    <property type="term" value="P:mitochondrial protein processing"/>
    <property type="evidence" value="ECO:0007669"/>
    <property type="project" value="TreeGrafter"/>
</dbReference>
<feature type="transmembrane region" description="Helical" evidence="8">
    <location>
        <begin position="71"/>
        <end position="91"/>
    </location>
</feature>
<evidence type="ECO:0000256" key="2">
    <source>
        <dbReference type="ARBA" id="ARBA00022723"/>
    </source>
</evidence>
<dbReference type="OrthoDB" id="7464992at2759"/>
<keyword evidence="2" id="KW-0479">Metal-binding</keyword>
<dbReference type="AlphaFoldDB" id="G4T8E1"/>
<comment type="caution">
    <text evidence="10">The sequence shown here is derived from an EMBL/GenBank/DDBJ whole genome shotgun (WGS) entry which is preliminary data.</text>
</comment>
<dbReference type="EMBL" id="CAFZ01000016">
    <property type="protein sequence ID" value="CCA67601.1"/>
    <property type="molecule type" value="Genomic_DNA"/>
</dbReference>
<dbReference type="PANTHER" id="PTHR22726:SF1">
    <property type="entry name" value="METALLOENDOPEPTIDASE OMA1, MITOCHONDRIAL"/>
    <property type="match status" value="1"/>
</dbReference>
<gene>
    <name evidence="10" type="ORF">PIIN_01429</name>
</gene>
<dbReference type="GO" id="GO:0046872">
    <property type="term" value="F:metal ion binding"/>
    <property type="evidence" value="ECO:0007669"/>
    <property type="project" value="UniProtKB-KW"/>
</dbReference>
<keyword evidence="4 6" id="KW-0862">Zinc</keyword>
<reference evidence="10 11" key="1">
    <citation type="journal article" date="2011" name="PLoS Pathog.">
        <title>Endophytic Life Strategies Decoded by Genome and Transcriptome Analyses of the Mutualistic Root Symbiont Piriformospora indica.</title>
        <authorList>
            <person name="Zuccaro A."/>
            <person name="Lahrmann U."/>
            <person name="Guldener U."/>
            <person name="Langen G."/>
            <person name="Pfiffi S."/>
            <person name="Biedenkopf D."/>
            <person name="Wong P."/>
            <person name="Samans B."/>
            <person name="Grimm C."/>
            <person name="Basiewicz M."/>
            <person name="Murat C."/>
            <person name="Martin F."/>
            <person name="Kogel K.H."/>
        </authorList>
    </citation>
    <scope>NUCLEOTIDE SEQUENCE [LARGE SCALE GENOMIC DNA]</scope>
    <source>
        <strain evidence="10 11">DSM 11827</strain>
    </source>
</reference>
<dbReference type="Gene3D" id="3.30.2010.10">
    <property type="entry name" value="Metalloproteases ('zincins'), catalytic domain"/>
    <property type="match status" value="1"/>
</dbReference>
<keyword evidence="5 6" id="KW-0482">Metalloprotease</keyword>
<evidence type="ECO:0000259" key="9">
    <source>
        <dbReference type="Pfam" id="PF01435"/>
    </source>
</evidence>
<comment type="similarity">
    <text evidence="6">Belongs to the peptidase M48 family.</text>
</comment>
<evidence type="ECO:0000313" key="11">
    <source>
        <dbReference type="Proteomes" id="UP000007148"/>
    </source>
</evidence>
<comment type="cofactor">
    <cofactor evidence="6">
        <name>Zn(2+)</name>
        <dbReference type="ChEBI" id="CHEBI:29105"/>
    </cofactor>
    <text evidence="6">Binds 1 zinc ion per subunit.</text>
</comment>
<dbReference type="GO" id="GO:0006515">
    <property type="term" value="P:protein quality control for misfolded or incompletely synthesized proteins"/>
    <property type="evidence" value="ECO:0007669"/>
    <property type="project" value="TreeGrafter"/>
</dbReference>
<feature type="compositionally biased region" description="Basic and acidic residues" evidence="7">
    <location>
        <begin position="426"/>
        <end position="435"/>
    </location>
</feature>
<accession>G4T8E1</accession>
<keyword evidence="8" id="KW-1133">Transmembrane helix</keyword>
<evidence type="ECO:0000256" key="1">
    <source>
        <dbReference type="ARBA" id="ARBA00022670"/>
    </source>
</evidence>
<evidence type="ECO:0000256" key="4">
    <source>
        <dbReference type="ARBA" id="ARBA00022833"/>
    </source>
</evidence>
<name>G4T8E1_SERID</name>
<dbReference type="Pfam" id="PF01435">
    <property type="entry name" value="Peptidase_M48"/>
    <property type="match status" value="1"/>
</dbReference>
<dbReference type="HOGENOM" id="CLU_029002_1_0_1"/>
<proteinExistence type="inferred from homology"/>
<evidence type="ECO:0000256" key="6">
    <source>
        <dbReference type="RuleBase" id="RU003983"/>
    </source>
</evidence>
<evidence type="ECO:0000256" key="8">
    <source>
        <dbReference type="SAM" id="Phobius"/>
    </source>
</evidence>
<evidence type="ECO:0000256" key="3">
    <source>
        <dbReference type="ARBA" id="ARBA00022801"/>
    </source>
</evidence>
<feature type="region of interest" description="Disordered" evidence="7">
    <location>
        <begin position="357"/>
        <end position="435"/>
    </location>
</feature>
<dbReference type="eggNOG" id="KOG2661">
    <property type="taxonomic scope" value="Eukaryota"/>
</dbReference>
<dbReference type="OMA" id="PWASKND"/>
<sequence length="435" mass="49157">MSFRGLLSTRTSNIIIKPRKPFRLQTPTLSALRQSRTYTSRRYTRFDDQRDDQEGKEEDDLDREFRRKFEFFRLYGTGALVIGAGTIWYIAHLEQVPETKRWRYMDASKGMIQMLEKQSYEEIMHEYGRKILPMNHPATRLVQTVAERLITRNGLGHVVTRPVNSGADQKPDEWLVYVVDEKIQNAFVAPGRKIVVFSGMLHQVADEDQLAGILAHEVAHQLIGHVLEKVSLTRLIFIADVAIQFLLGTNTGLSGLALQALIALPNSRTQELEADLVGLRLMSKACFDPGAVVKFWQSFDKQDKYQPPAFLSTHPGHRQRAAAIEGWVPAVRSEYPCQDMVEFSHAFDQGRRYSGVGMDIRRPSFSTSAPPARQAQPQSRQPSPISRSEPSPDSGDWTNHDPWSSDSNGSSGGEADWGMQDPWASKNDRSKGSSW</sequence>
<dbReference type="GO" id="GO:0005743">
    <property type="term" value="C:mitochondrial inner membrane"/>
    <property type="evidence" value="ECO:0007669"/>
    <property type="project" value="TreeGrafter"/>
</dbReference>
<keyword evidence="8" id="KW-0812">Transmembrane</keyword>
<dbReference type="InterPro" id="IPR001915">
    <property type="entry name" value="Peptidase_M48"/>
</dbReference>
<feature type="domain" description="Peptidase M48" evidence="9">
    <location>
        <begin position="165"/>
        <end position="327"/>
    </location>
</feature>
<dbReference type="InterPro" id="IPR051156">
    <property type="entry name" value="Mito/Outer_Membr_Metalloprot"/>
</dbReference>